<dbReference type="Proteomes" id="UP000044071">
    <property type="component" value="Unassembled WGS sequence"/>
</dbReference>
<evidence type="ECO:0000313" key="1">
    <source>
        <dbReference type="EMBL" id="CDZ76802.1"/>
    </source>
</evidence>
<dbReference type="EMBL" id="CCSB01000001">
    <property type="protein sequence ID" value="CDZ76802.1"/>
    <property type="molecule type" value="Genomic_DNA"/>
</dbReference>
<reference evidence="1 2" key="1">
    <citation type="submission" date="2014-06" db="EMBL/GenBank/DDBJ databases">
        <authorList>
            <person name="Urmite Genomes Urmite Genomes"/>
        </authorList>
    </citation>
    <scope>NUCLEOTIDE SEQUENCE [LARGE SCALE GENOMIC DNA]</scope>
</reference>
<proteinExistence type="predicted"/>
<gene>
    <name evidence="1" type="ORF">BN59_01078</name>
</gene>
<protein>
    <submittedName>
        <fullName evidence="1">Uncharacterized protein</fullName>
    </submittedName>
</protein>
<dbReference type="RefSeq" id="WP_043873259.1">
    <property type="nucleotide sequence ID" value="NZ_CCVW01000001.1"/>
</dbReference>
<name>A0A078KUX8_9GAMM</name>
<dbReference type="OrthoDB" id="9975021at2"/>
<organism evidence="1 2">
    <name type="scientific">Legionella massiliensis</name>
    <dbReference type="NCBI Taxonomy" id="1034943"/>
    <lineage>
        <taxon>Bacteria</taxon>
        <taxon>Pseudomonadati</taxon>
        <taxon>Pseudomonadota</taxon>
        <taxon>Gammaproteobacteria</taxon>
        <taxon>Legionellales</taxon>
        <taxon>Legionellaceae</taxon>
        <taxon>Legionella</taxon>
    </lineage>
</organism>
<dbReference type="eggNOG" id="ENOG5030TZD">
    <property type="taxonomic scope" value="Bacteria"/>
</dbReference>
<sequence length="235" mass="27359">MGLDLVQYEQLCAKLKSKKIYTSKYGLRFINSIKKELNPFVSYDGLPNIRNFFFEIVPIVRVAQHLNYSHFTYFGANFSFDGLLIDNKNKTLRHIECTSAIDGAKAELLNQHLIKYEEAPAYDKPFTNNKTKASGKRQVLFTPSQSHKDEDLVNLNLKFLVEDSINKKIKKSYDFKNAVLTIVFVEDGLWRVYDSIYQMLDSVIDAHMDQLKDSPFSDIFFIGFRNFFYTRSLKL</sequence>
<accession>A0A078KUX8</accession>
<keyword evidence="2" id="KW-1185">Reference proteome</keyword>
<dbReference type="AlphaFoldDB" id="A0A078KUX8"/>
<evidence type="ECO:0000313" key="2">
    <source>
        <dbReference type="Proteomes" id="UP000044071"/>
    </source>
</evidence>